<sequence>MAAEYDAIVVGARCAGSPTAMLLARAGHRVLLVDRATFPSDTLSTLIIQPPGVAALERWGLLGRVVASGCPPLRSWLLDFGEVVLGGTPRPVEGVSTAYAPRRGILDKILVDAAAHAGAEVREHFNVDELLVSGGRVVGIRGHGADGHPVVERARVVIGADGRTSHVAKWVGAEQYNEKPKLQYGYYTFFRDLPVDGVQFIIRPGRAMGAIPTNDDLTLVVFGWPVAEMRALKSDPEAGFWQTAQLAPAFAERVRAAARVEPFLGGGVWNYFRKPYGPGWALVGDAGYNKDPVVPKGISDAFASAELCAGALDEYLRGLRTYDVAMAGYQRVRDERGLPIYEFATQLATMEPPPPEMRQLFGALAGDEEAMADFVSVTAGTISPAEFFAPDNIARIMAPTPRTAAVG</sequence>
<dbReference type="EMBL" id="SWMS01000002">
    <property type="protein sequence ID" value="TKG72505.1"/>
    <property type="molecule type" value="Genomic_DNA"/>
</dbReference>
<dbReference type="InterPro" id="IPR050407">
    <property type="entry name" value="Geranylgeranyl_reductase"/>
</dbReference>
<evidence type="ECO:0000313" key="2">
    <source>
        <dbReference type="EMBL" id="TKG72505.1"/>
    </source>
</evidence>
<dbReference type="Proteomes" id="UP000309992">
    <property type="component" value="Unassembled WGS sequence"/>
</dbReference>
<comment type="caution">
    <text evidence="2">The sequence shown here is derived from an EMBL/GenBank/DDBJ whole genome shotgun (WGS) entry which is preliminary data.</text>
</comment>
<dbReference type="SUPFAM" id="SSF51905">
    <property type="entry name" value="FAD/NAD(P)-binding domain"/>
    <property type="match status" value="1"/>
</dbReference>
<dbReference type="InterPro" id="IPR002938">
    <property type="entry name" value="FAD-bd"/>
</dbReference>
<dbReference type="PANTHER" id="PTHR42685:SF22">
    <property type="entry name" value="CONDITIONED MEDIUM FACTOR RECEPTOR 1"/>
    <property type="match status" value="1"/>
</dbReference>
<gene>
    <name evidence="2" type="ORF">FCN18_04425</name>
</gene>
<protein>
    <submittedName>
        <fullName evidence="2">NAD(P)/FAD-dependent oxidoreductase</fullName>
    </submittedName>
</protein>
<feature type="domain" description="FAD-binding" evidence="1">
    <location>
        <begin position="4"/>
        <end position="298"/>
    </location>
</feature>
<evidence type="ECO:0000259" key="1">
    <source>
        <dbReference type="Pfam" id="PF01494"/>
    </source>
</evidence>
<keyword evidence="3" id="KW-1185">Reference proteome</keyword>
<organism evidence="2 3">
    <name type="scientific">Prauserella endophytica</name>
    <dbReference type="NCBI Taxonomy" id="1592324"/>
    <lineage>
        <taxon>Bacteria</taxon>
        <taxon>Bacillati</taxon>
        <taxon>Actinomycetota</taxon>
        <taxon>Actinomycetes</taxon>
        <taxon>Pseudonocardiales</taxon>
        <taxon>Pseudonocardiaceae</taxon>
        <taxon>Prauserella</taxon>
        <taxon>Prauserella coralliicola group</taxon>
    </lineage>
</organism>
<dbReference type="Pfam" id="PF01494">
    <property type="entry name" value="FAD_binding_3"/>
    <property type="match status" value="1"/>
</dbReference>
<accession>A0ABY2S9E1</accession>
<dbReference type="PANTHER" id="PTHR42685">
    <property type="entry name" value="GERANYLGERANYL DIPHOSPHATE REDUCTASE"/>
    <property type="match status" value="1"/>
</dbReference>
<dbReference type="RefSeq" id="WP_137093437.1">
    <property type="nucleotide sequence ID" value="NZ_SWMS01000002.1"/>
</dbReference>
<dbReference type="Gene3D" id="3.50.50.60">
    <property type="entry name" value="FAD/NAD(P)-binding domain"/>
    <property type="match status" value="1"/>
</dbReference>
<name>A0ABY2S9E1_9PSEU</name>
<proteinExistence type="predicted"/>
<dbReference type="PRINTS" id="PR00420">
    <property type="entry name" value="RNGMNOXGNASE"/>
</dbReference>
<dbReference type="InterPro" id="IPR036188">
    <property type="entry name" value="FAD/NAD-bd_sf"/>
</dbReference>
<evidence type="ECO:0000313" key="3">
    <source>
        <dbReference type="Proteomes" id="UP000309992"/>
    </source>
</evidence>
<reference evidence="2 3" key="1">
    <citation type="journal article" date="2015" name="Antonie Van Leeuwenhoek">
        <title>Prauserella endophytica sp. nov., an endophytic actinobacterium isolated from Tamarix taklamakanensis.</title>
        <authorList>
            <person name="Liu J.M."/>
            <person name="Habden X."/>
            <person name="Guo L."/>
            <person name="Tuo L."/>
            <person name="Jiang Z.K."/>
            <person name="Liu S.W."/>
            <person name="Liu X.F."/>
            <person name="Chen L."/>
            <person name="Li R.F."/>
            <person name="Zhang Y.Q."/>
            <person name="Sun C.H."/>
        </authorList>
    </citation>
    <scope>NUCLEOTIDE SEQUENCE [LARGE SCALE GENOMIC DNA]</scope>
    <source>
        <strain evidence="2 3">CGMCC 4.7182</strain>
    </source>
</reference>